<sequence>MDAVKRLQAQKSVVGAVIMDKKGRLIDSTLDNATTKQTTSLLHQLFDKSVQVVKEMDPTNDLTFLRLRTKKNEIMLVQDKEKGYVMAVLTEVNSSSKDPREEMRRAVLLAITVAVVVARYIDIAEQDEKLMMMNDGVKSPYSVLDYNDYELMKNPAKLLPAIEQPRVYLTHPDRQLGDVDADTETPTSESIEDVEPKAERVEAKMDCVPRKEAEEILTLGKGIQEPQSEVEDNAFAGNATLGREGDMVEEPMKLRIVKPLCDD</sequence>
<dbReference type="Gene3D" id="3.30.450.30">
    <property type="entry name" value="Dynein light chain 2a, cytoplasmic"/>
    <property type="match status" value="1"/>
</dbReference>
<proteinExistence type="inferred from homology"/>
<evidence type="ECO:0000313" key="4">
    <source>
        <dbReference type="EMBL" id="KAK0426743.1"/>
    </source>
</evidence>
<evidence type="ECO:0000313" key="5">
    <source>
        <dbReference type="Proteomes" id="UP001175271"/>
    </source>
</evidence>
<dbReference type="PANTHER" id="PTHR10779">
    <property type="entry name" value="DYNEIN LIGHT CHAIN ROADBLOCK"/>
    <property type="match status" value="1"/>
</dbReference>
<feature type="transmembrane region" description="Helical" evidence="2">
    <location>
        <begin position="106"/>
        <end position="123"/>
    </location>
</feature>
<dbReference type="SMART" id="SM00960">
    <property type="entry name" value="Robl_LC7"/>
    <property type="match status" value="1"/>
</dbReference>
<dbReference type="SUPFAM" id="SSF103196">
    <property type="entry name" value="Roadblock/LC7 domain"/>
    <property type="match status" value="1"/>
</dbReference>
<evidence type="ECO:0000256" key="1">
    <source>
        <dbReference type="ARBA" id="ARBA00007191"/>
    </source>
</evidence>
<name>A0AA39ILY5_9BILA</name>
<keyword evidence="2" id="KW-0472">Membrane</keyword>
<dbReference type="Proteomes" id="UP001175271">
    <property type="component" value="Unassembled WGS sequence"/>
</dbReference>
<keyword evidence="2" id="KW-1133">Transmembrane helix</keyword>
<dbReference type="Pfam" id="PF03259">
    <property type="entry name" value="Robl_LC7"/>
    <property type="match status" value="1"/>
</dbReference>
<dbReference type="EMBL" id="JAUCMV010000001">
    <property type="protein sequence ID" value="KAK0426743.1"/>
    <property type="molecule type" value="Genomic_DNA"/>
</dbReference>
<reference evidence="4" key="1">
    <citation type="submission" date="2023-06" db="EMBL/GenBank/DDBJ databases">
        <title>Genomic analysis of the entomopathogenic nematode Steinernema hermaphroditum.</title>
        <authorList>
            <person name="Schwarz E.M."/>
            <person name="Heppert J.K."/>
            <person name="Baniya A."/>
            <person name="Schwartz H.T."/>
            <person name="Tan C.-H."/>
            <person name="Antoshechkin I."/>
            <person name="Sternberg P.W."/>
            <person name="Goodrich-Blair H."/>
            <person name="Dillman A.R."/>
        </authorList>
    </citation>
    <scope>NUCLEOTIDE SEQUENCE</scope>
    <source>
        <strain evidence="4">PS9179</strain>
        <tissue evidence="4">Whole animal</tissue>
    </source>
</reference>
<evidence type="ECO:0000259" key="3">
    <source>
        <dbReference type="SMART" id="SM00960"/>
    </source>
</evidence>
<protein>
    <recommendedName>
        <fullName evidence="3">Roadblock/LAMTOR2 domain-containing protein</fullName>
    </recommendedName>
</protein>
<comment type="similarity">
    <text evidence="1">Belongs to the GAMAD family.</text>
</comment>
<keyword evidence="2" id="KW-0812">Transmembrane</keyword>
<gene>
    <name evidence="4" type="ORF">QR680_009874</name>
</gene>
<keyword evidence="5" id="KW-1185">Reference proteome</keyword>
<organism evidence="4 5">
    <name type="scientific">Steinernema hermaphroditum</name>
    <dbReference type="NCBI Taxonomy" id="289476"/>
    <lineage>
        <taxon>Eukaryota</taxon>
        <taxon>Metazoa</taxon>
        <taxon>Ecdysozoa</taxon>
        <taxon>Nematoda</taxon>
        <taxon>Chromadorea</taxon>
        <taxon>Rhabditida</taxon>
        <taxon>Tylenchina</taxon>
        <taxon>Panagrolaimomorpha</taxon>
        <taxon>Strongyloidoidea</taxon>
        <taxon>Steinernematidae</taxon>
        <taxon>Steinernema</taxon>
    </lineage>
</organism>
<comment type="caution">
    <text evidence="4">The sequence shown here is derived from an EMBL/GenBank/DDBJ whole genome shotgun (WGS) entry which is preliminary data.</text>
</comment>
<feature type="domain" description="Roadblock/LAMTOR2" evidence="3">
    <location>
        <begin position="2"/>
        <end position="90"/>
    </location>
</feature>
<dbReference type="InterPro" id="IPR004942">
    <property type="entry name" value="Roadblock/LAMTOR2_dom"/>
</dbReference>
<evidence type="ECO:0000256" key="2">
    <source>
        <dbReference type="SAM" id="Phobius"/>
    </source>
</evidence>
<dbReference type="AlphaFoldDB" id="A0AA39ILY5"/>
<accession>A0AA39ILY5</accession>